<evidence type="ECO:0000313" key="2">
    <source>
        <dbReference type="Proteomes" id="UP001152795"/>
    </source>
</evidence>
<protein>
    <submittedName>
        <fullName evidence="1">Uncharacterized protein</fullName>
    </submittedName>
</protein>
<dbReference type="PANTHER" id="PTHR33776">
    <property type="entry name" value="ENDO/EXONUCLEASE/PHOSPHATASE DOMAIN-CONTAINING PROTEIN"/>
    <property type="match status" value="1"/>
</dbReference>
<feature type="non-terminal residue" evidence="1">
    <location>
        <position position="298"/>
    </location>
</feature>
<dbReference type="AlphaFoldDB" id="A0A7D9EEY7"/>
<dbReference type="Proteomes" id="UP001152795">
    <property type="component" value="Unassembled WGS sequence"/>
</dbReference>
<reference evidence="1" key="1">
    <citation type="submission" date="2020-04" db="EMBL/GenBank/DDBJ databases">
        <authorList>
            <person name="Alioto T."/>
            <person name="Alioto T."/>
            <person name="Gomez Garrido J."/>
        </authorList>
    </citation>
    <scope>NUCLEOTIDE SEQUENCE</scope>
    <source>
        <strain evidence="1">A484AB</strain>
    </source>
</reference>
<gene>
    <name evidence="1" type="ORF">PACLA_8A057544</name>
</gene>
<feature type="non-terminal residue" evidence="1">
    <location>
        <position position="1"/>
    </location>
</feature>
<dbReference type="SUPFAM" id="SSF56219">
    <property type="entry name" value="DNase I-like"/>
    <property type="match status" value="1"/>
</dbReference>
<evidence type="ECO:0000313" key="1">
    <source>
        <dbReference type="EMBL" id="CAB4007969.1"/>
    </source>
</evidence>
<accession>A0A7D9EEY7</accession>
<sequence>PQVSQTDNILFYPENKVSTCNGRNLYTLSTYVEIFSHQQLNLGLIYKKMCMLVRQTRTHIILTLYFEMLPVLNSSTLQKTVNLPGYNFLSCHRTASKNIVVGVVYRSPNQNLSLFLDKFNEILSTISKNNKHCYIMGDYNIDMYCLNVHSATNEFVENLFFQYVLAFNKYADAHHSTFETPPPRKSAEKTIFRDFSDSNISKFRSHLTNVNWENLPNQDADSAFDAFQYEFSRLYDLSFPSKSVRAKNSNKPLTPWMTRGLLTCVRKKNKLYKKTKTSLPSSFISNNTLLSDPKDIAN</sequence>
<dbReference type="InterPro" id="IPR036691">
    <property type="entry name" value="Endo/exonu/phosph_ase_sf"/>
</dbReference>
<organism evidence="1 2">
    <name type="scientific">Paramuricea clavata</name>
    <name type="common">Red gorgonian</name>
    <name type="synonym">Violescent sea-whip</name>
    <dbReference type="NCBI Taxonomy" id="317549"/>
    <lineage>
        <taxon>Eukaryota</taxon>
        <taxon>Metazoa</taxon>
        <taxon>Cnidaria</taxon>
        <taxon>Anthozoa</taxon>
        <taxon>Octocorallia</taxon>
        <taxon>Malacalcyonacea</taxon>
        <taxon>Plexauridae</taxon>
        <taxon>Paramuricea</taxon>
    </lineage>
</organism>
<dbReference type="Gene3D" id="3.60.10.10">
    <property type="entry name" value="Endonuclease/exonuclease/phosphatase"/>
    <property type="match status" value="1"/>
</dbReference>
<dbReference type="OrthoDB" id="445826at2759"/>
<name>A0A7D9EEY7_PARCT</name>
<dbReference type="EMBL" id="CACRXK020005975">
    <property type="protein sequence ID" value="CAB4007969.1"/>
    <property type="molecule type" value="Genomic_DNA"/>
</dbReference>
<comment type="caution">
    <text evidence="1">The sequence shown here is derived from an EMBL/GenBank/DDBJ whole genome shotgun (WGS) entry which is preliminary data.</text>
</comment>
<dbReference type="PANTHER" id="PTHR33776:SF4">
    <property type="entry name" value="ENDONUCLEASE_EXONUCLEASE_PHOSPHATASE DOMAIN-CONTAINING PROTEIN"/>
    <property type="match status" value="1"/>
</dbReference>
<proteinExistence type="predicted"/>
<keyword evidence="2" id="KW-1185">Reference proteome</keyword>